<dbReference type="PANTHER" id="PTHR33602">
    <property type="entry name" value="REGULATORY PROTEIN RECX FAMILY PROTEIN"/>
    <property type="match status" value="1"/>
</dbReference>
<comment type="function">
    <text evidence="5">Modulates RecA activity.</text>
</comment>
<gene>
    <name evidence="5" type="primary">recX</name>
    <name evidence="8" type="ORF">SAMN05192566_0556</name>
</gene>
<dbReference type="InterPro" id="IPR036388">
    <property type="entry name" value="WH-like_DNA-bd_sf"/>
</dbReference>
<evidence type="ECO:0000313" key="8">
    <source>
        <dbReference type="EMBL" id="SDK19325.1"/>
    </source>
</evidence>
<evidence type="ECO:0000256" key="3">
    <source>
        <dbReference type="ARBA" id="ARBA00018111"/>
    </source>
</evidence>
<name>A0A1G8ZYB8_9PROT</name>
<dbReference type="Pfam" id="PF02631">
    <property type="entry name" value="RecX_HTH2"/>
    <property type="match status" value="1"/>
</dbReference>
<dbReference type="InterPro" id="IPR003783">
    <property type="entry name" value="Regulatory_RecX"/>
</dbReference>
<dbReference type="GO" id="GO:0006282">
    <property type="term" value="P:regulation of DNA repair"/>
    <property type="evidence" value="ECO:0007669"/>
    <property type="project" value="UniProtKB-UniRule"/>
</dbReference>
<evidence type="ECO:0000313" key="9">
    <source>
        <dbReference type="Proteomes" id="UP000198629"/>
    </source>
</evidence>
<dbReference type="InterPro" id="IPR053925">
    <property type="entry name" value="RecX_HTH_3rd"/>
</dbReference>
<evidence type="ECO:0000256" key="4">
    <source>
        <dbReference type="ARBA" id="ARBA00022490"/>
    </source>
</evidence>
<dbReference type="Pfam" id="PF21981">
    <property type="entry name" value="RecX_HTH3"/>
    <property type="match status" value="1"/>
</dbReference>
<dbReference type="HAMAP" id="MF_01114">
    <property type="entry name" value="RecX"/>
    <property type="match status" value="1"/>
</dbReference>
<evidence type="ECO:0000259" key="6">
    <source>
        <dbReference type="Pfam" id="PF02631"/>
    </source>
</evidence>
<dbReference type="Proteomes" id="UP000198629">
    <property type="component" value="Unassembled WGS sequence"/>
</dbReference>
<protein>
    <recommendedName>
        <fullName evidence="3 5">Regulatory protein RecX</fullName>
    </recommendedName>
</protein>
<dbReference type="AlphaFoldDB" id="A0A1G8ZYB8"/>
<keyword evidence="4 5" id="KW-0963">Cytoplasm</keyword>
<evidence type="ECO:0000256" key="1">
    <source>
        <dbReference type="ARBA" id="ARBA00004496"/>
    </source>
</evidence>
<evidence type="ECO:0000256" key="5">
    <source>
        <dbReference type="HAMAP-Rule" id="MF_01114"/>
    </source>
</evidence>
<dbReference type="InterPro" id="IPR053924">
    <property type="entry name" value="RecX_HTH_2nd"/>
</dbReference>
<dbReference type="NCBIfam" id="NF001055">
    <property type="entry name" value="PRK00117.2-5"/>
    <property type="match status" value="1"/>
</dbReference>
<comment type="similarity">
    <text evidence="2 5">Belongs to the RecX family.</text>
</comment>
<dbReference type="EMBL" id="FNFX01000001">
    <property type="protein sequence ID" value="SDK19325.1"/>
    <property type="molecule type" value="Genomic_DNA"/>
</dbReference>
<dbReference type="Gene3D" id="1.10.10.10">
    <property type="entry name" value="Winged helix-like DNA-binding domain superfamily/Winged helix DNA-binding domain"/>
    <property type="match status" value="3"/>
</dbReference>
<dbReference type="STRING" id="492660.SAMN05192566_0556"/>
<comment type="subcellular location">
    <subcellularLocation>
        <location evidence="1 5">Cytoplasm</location>
    </subcellularLocation>
</comment>
<accession>A0A1G8ZYB8</accession>
<proteinExistence type="inferred from homology"/>
<feature type="domain" description="RecX second three-helical" evidence="6">
    <location>
        <begin position="55"/>
        <end position="93"/>
    </location>
</feature>
<feature type="domain" description="RecX third three-helical" evidence="7">
    <location>
        <begin position="100"/>
        <end position="144"/>
    </location>
</feature>
<sequence>MRQPPEKSLRQRALEYLSKREYAAAELAQKLKGYASEDDDIPALITDFKARGWLSDARYVEQMIHARQAKFGATRVAHELREKGIDESLVTEAIAGLQDNEVERASEVWRKKFKAFPATREEWAKQARFLQSRGFAFDVIKKILSRHAEDDSPEDDS</sequence>
<dbReference type="OrthoDB" id="5295441at2"/>
<dbReference type="PANTHER" id="PTHR33602:SF1">
    <property type="entry name" value="REGULATORY PROTEIN RECX FAMILY PROTEIN"/>
    <property type="match status" value="1"/>
</dbReference>
<dbReference type="GO" id="GO:0005737">
    <property type="term" value="C:cytoplasm"/>
    <property type="evidence" value="ECO:0007669"/>
    <property type="project" value="UniProtKB-SubCell"/>
</dbReference>
<keyword evidence="9" id="KW-1185">Reference proteome</keyword>
<dbReference type="RefSeq" id="WP_091469506.1">
    <property type="nucleotide sequence ID" value="NZ_FNFX01000001.1"/>
</dbReference>
<organism evidence="8 9">
    <name type="scientific">Methylophilus rhizosphaerae</name>
    <dbReference type="NCBI Taxonomy" id="492660"/>
    <lineage>
        <taxon>Bacteria</taxon>
        <taxon>Pseudomonadati</taxon>
        <taxon>Pseudomonadota</taxon>
        <taxon>Betaproteobacteria</taxon>
        <taxon>Nitrosomonadales</taxon>
        <taxon>Methylophilaceae</taxon>
        <taxon>Methylophilus</taxon>
    </lineage>
</organism>
<evidence type="ECO:0000256" key="2">
    <source>
        <dbReference type="ARBA" id="ARBA00009695"/>
    </source>
</evidence>
<evidence type="ECO:0000259" key="7">
    <source>
        <dbReference type="Pfam" id="PF21981"/>
    </source>
</evidence>
<reference evidence="9" key="1">
    <citation type="submission" date="2016-10" db="EMBL/GenBank/DDBJ databases">
        <authorList>
            <person name="Varghese N."/>
            <person name="Submissions S."/>
        </authorList>
    </citation>
    <scope>NUCLEOTIDE SEQUENCE [LARGE SCALE GENOMIC DNA]</scope>
    <source>
        <strain evidence="9">CBMB127</strain>
    </source>
</reference>